<feature type="domain" description="FAD-binding PCMH-type" evidence="6">
    <location>
        <begin position="62"/>
        <end position="265"/>
    </location>
</feature>
<gene>
    <name evidence="7" type="ORF">A1Q1_00647</name>
</gene>
<dbReference type="Gene3D" id="3.40.462.10">
    <property type="entry name" value="FAD-linked oxidases, C-terminal domain"/>
    <property type="match status" value="1"/>
</dbReference>
<dbReference type="InterPro" id="IPR016171">
    <property type="entry name" value="Vanillyl_alc_oxidase_C-sub2"/>
</dbReference>
<dbReference type="SUPFAM" id="SSF55103">
    <property type="entry name" value="FAD-linked oxidases, C-terminal domain"/>
    <property type="match status" value="1"/>
</dbReference>
<evidence type="ECO:0000256" key="3">
    <source>
        <dbReference type="ARBA" id="ARBA00022827"/>
    </source>
</evidence>
<dbReference type="Gene3D" id="3.30.465.10">
    <property type="match status" value="1"/>
</dbReference>
<dbReference type="InterPro" id="IPR036318">
    <property type="entry name" value="FAD-bd_PCMH-like_sf"/>
</dbReference>
<dbReference type="VEuPathDB" id="FungiDB:A1Q1_00647"/>
<evidence type="ECO:0000256" key="2">
    <source>
        <dbReference type="ARBA" id="ARBA00022630"/>
    </source>
</evidence>
<dbReference type="EMBL" id="ALBS01000126">
    <property type="protein sequence ID" value="EJT50180.1"/>
    <property type="molecule type" value="Genomic_DNA"/>
</dbReference>
<sequence length="567" mass="63214">MTQPLILPPGIDAPTFARYLDEVRGIVGADNIDIITGEHQFVKTDYMDPAKEHDMHPVFDKDYFVSSAVVAPRSVPELQAIMKVCNDFKVPVWPFSIGRNIGYGGTAPRVPGSVGLDMGRHMDRVLEVNEKDAYCLVEPGVTFHDLYDDLVRRGLEDKLWIDVPDLGGGSVIGNTIERGVGYSPYGDHWMMHCGLEVVLPNGELVRTGMGALPEPGADQGQSPDQQKPNRCWQLFNYGFGPYHDGIFSQSNYGIVTKMGLWLMPNPGGYQAYSITFEKEDDLPAIVETVRQLRICMIIQNVATIRSLLLDAACLDTKEGYCPGVKDRALNEAEMDDIQRKTGLGRWIFYGALYGPDPVRDALWGAIKGAFSQIPGVKFYLHEEGRPAPGVLDIRSKTMRGIPTYDELKWVDWVPNGAHFFFSPIAEVRGDAATKQYQISKKRLVEAGFDVIVDFIIGMREMHHIICVVYDRTKPEERARAVEVVRRLIDECAAEGWGECTYNFNDNALMKLSEKIKDTLDPNGILAPGKNGVWPSTYDKSKWQLKAGSAVTRDSIPKTPGIPRPSKL</sequence>
<dbReference type="GO" id="GO:1903457">
    <property type="term" value="P:lactate catabolic process"/>
    <property type="evidence" value="ECO:0007669"/>
    <property type="project" value="TreeGrafter"/>
</dbReference>
<evidence type="ECO:0000313" key="7">
    <source>
        <dbReference type="EMBL" id="EJT50180.1"/>
    </source>
</evidence>
<dbReference type="GeneID" id="25984161"/>
<dbReference type="RefSeq" id="XP_014181437.1">
    <property type="nucleotide sequence ID" value="XM_014325962.1"/>
</dbReference>
<evidence type="ECO:0000259" key="6">
    <source>
        <dbReference type="PROSITE" id="PS51387"/>
    </source>
</evidence>
<dbReference type="Gene3D" id="3.30.43.10">
    <property type="entry name" value="Uridine Diphospho-n-acetylenolpyruvylglucosamine Reductase, domain 2"/>
    <property type="match status" value="1"/>
</dbReference>
<accession>J4UFM5</accession>
<dbReference type="InterPro" id="IPR016167">
    <property type="entry name" value="FAD-bd_PCMH_sub1"/>
</dbReference>
<evidence type="ECO:0000256" key="5">
    <source>
        <dbReference type="SAM" id="MobiDB-lite"/>
    </source>
</evidence>
<protein>
    <recommendedName>
        <fullName evidence="6">FAD-binding PCMH-type domain-containing protein</fullName>
    </recommendedName>
</protein>
<dbReference type="GO" id="GO:0005739">
    <property type="term" value="C:mitochondrion"/>
    <property type="evidence" value="ECO:0007669"/>
    <property type="project" value="TreeGrafter"/>
</dbReference>
<proteinExistence type="predicted"/>
<dbReference type="KEGG" id="tasa:A1Q1_00647"/>
<dbReference type="InterPro" id="IPR006094">
    <property type="entry name" value="Oxid_FAD_bind_N"/>
</dbReference>
<keyword evidence="3" id="KW-0274">FAD</keyword>
<dbReference type="Pfam" id="PF01565">
    <property type="entry name" value="FAD_binding_4"/>
    <property type="match status" value="1"/>
</dbReference>
<evidence type="ECO:0000313" key="8">
    <source>
        <dbReference type="Proteomes" id="UP000002748"/>
    </source>
</evidence>
<comment type="cofactor">
    <cofactor evidence="1">
        <name>FAD</name>
        <dbReference type="ChEBI" id="CHEBI:57692"/>
    </cofactor>
</comment>
<dbReference type="InterPro" id="IPR016170">
    <property type="entry name" value="Cytok_DH_C_sf"/>
</dbReference>
<dbReference type="Proteomes" id="UP000002748">
    <property type="component" value="Unassembled WGS sequence"/>
</dbReference>
<dbReference type="PANTHER" id="PTHR11748">
    <property type="entry name" value="D-LACTATE DEHYDROGENASE"/>
    <property type="match status" value="1"/>
</dbReference>
<dbReference type="OrthoDB" id="5332616at2759"/>
<dbReference type="Gene3D" id="1.10.45.10">
    <property type="entry name" value="Vanillyl-alcohol Oxidase, Chain A, domain 4"/>
    <property type="match status" value="1"/>
</dbReference>
<dbReference type="HOGENOM" id="CLU_024402_0_0_1"/>
<dbReference type="PROSITE" id="PS51387">
    <property type="entry name" value="FAD_PCMH"/>
    <property type="match status" value="1"/>
</dbReference>
<comment type="caution">
    <text evidence="7">The sequence shown here is derived from an EMBL/GenBank/DDBJ whole genome shotgun (WGS) entry which is preliminary data.</text>
</comment>
<dbReference type="InterPro" id="IPR016164">
    <property type="entry name" value="FAD-linked_Oxase-like_C"/>
</dbReference>
<organism evidence="7 8">
    <name type="scientific">Trichosporon asahii var. asahii (strain ATCC 90039 / CBS 2479 / JCM 2466 / KCTC 7840 / NBRC 103889/ NCYC 2677 / UAMH 7654)</name>
    <name type="common">Yeast</name>
    <dbReference type="NCBI Taxonomy" id="1186058"/>
    <lineage>
        <taxon>Eukaryota</taxon>
        <taxon>Fungi</taxon>
        <taxon>Dikarya</taxon>
        <taxon>Basidiomycota</taxon>
        <taxon>Agaricomycotina</taxon>
        <taxon>Tremellomycetes</taxon>
        <taxon>Trichosporonales</taxon>
        <taxon>Trichosporonaceae</taxon>
        <taxon>Trichosporon</taxon>
    </lineage>
</organism>
<name>J4UFM5_TRIAS</name>
<keyword evidence="4" id="KW-0560">Oxidoreductase</keyword>
<dbReference type="GO" id="GO:0008720">
    <property type="term" value="F:D-lactate dehydrogenase (NAD+) activity"/>
    <property type="evidence" value="ECO:0007669"/>
    <property type="project" value="TreeGrafter"/>
</dbReference>
<dbReference type="InterPro" id="IPR016169">
    <property type="entry name" value="FAD-bd_PCMH_sub2"/>
</dbReference>
<evidence type="ECO:0000256" key="1">
    <source>
        <dbReference type="ARBA" id="ARBA00001974"/>
    </source>
</evidence>
<dbReference type="PANTHER" id="PTHR11748:SF114">
    <property type="entry name" value="ARYL-ALCOHOL OXIDASE VANILLYL-ALCOHOL OXIDASE (AFU_ORTHOLOGUE AFUA_3G09500)-RELATED"/>
    <property type="match status" value="1"/>
</dbReference>
<keyword evidence="2" id="KW-0285">Flavoprotein</keyword>
<evidence type="ECO:0000256" key="4">
    <source>
        <dbReference type="ARBA" id="ARBA00023002"/>
    </source>
</evidence>
<dbReference type="Pfam" id="PF02913">
    <property type="entry name" value="FAD-oxidase_C"/>
    <property type="match status" value="1"/>
</dbReference>
<feature type="region of interest" description="Disordered" evidence="5">
    <location>
        <begin position="548"/>
        <end position="567"/>
    </location>
</feature>
<dbReference type="InterPro" id="IPR004113">
    <property type="entry name" value="FAD-bd_oxidored_4_C"/>
</dbReference>
<dbReference type="GO" id="GO:0004458">
    <property type="term" value="F:D-lactate dehydrogenase (cytochrome) activity"/>
    <property type="evidence" value="ECO:0007669"/>
    <property type="project" value="TreeGrafter"/>
</dbReference>
<reference evidence="7 8" key="1">
    <citation type="journal article" date="2012" name="Eukaryot. Cell">
        <title>Draft genome sequence of CBS 2479, the standard type strain of Trichosporon asahii.</title>
        <authorList>
            <person name="Yang R.Y."/>
            <person name="Li H.T."/>
            <person name="Zhu H."/>
            <person name="Zhou G.P."/>
            <person name="Wang M."/>
            <person name="Wang L."/>
        </authorList>
    </citation>
    <scope>NUCLEOTIDE SEQUENCE [LARGE SCALE GENOMIC DNA]</scope>
    <source>
        <strain evidence="8">ATCC 90039 / CBS 2479 / JCM 2466 / KCTC 7840 / NCYC 2677 / UAMH 7654</strain>
    </source>
</reference>
<dbReference type="AlphaFoldDB" id="J4UFM5"/>
<dbReference type="InterPro" id="IPR016166">
    <property type="entry name" value="FAD-bd_PCMH"/>
</dbReference>
<dbReference type="SUPFAM" id="SSF56176">
    <property type="entry name" value="FAD-binding/transporter-associated domain-like"/>
    <property type="match status" value="1"/>
</dbReference>
<dbReference type="GO" id="GO:0071949">
    <property type="term" value="F:FAD binding"/>
    <property type="evidence" value="ECO:0007669"/>
    <property type="project" value="InterPro"/>
</dbReference>